<organism evidence="9 10">
    <name type="scientific">Marihabitans asiaticum</name>
    <dbReference type="NCBI Taxonomy" id="415218"/>
    <lineage>
        <taxon>Bacteria</taxon>
        <taxon>Bacillati</taxon>
        <taxon>Actinomycetota</taxon>
        <taxon>Actinomycetes</taxon>
        <taxon>Micrococcales</taxon>
        <taxon>Intrasporangiaceae</taxon>
        <taxon>Marihabitans</taxon>
    </lineage>
</organism>
<dbReference type="GO" id="GO:0015976">
    <property type="term" value="P:carbon utilization"/>
    <property type="evidence" value="ECO:0007669"/>
    <property type="project" value="InterPro"/>
</dbReference>
<dbReference type="SMART" id="SM00947">
    <property type="entry name" value="Pro_CA"/>
    <property type="match status" value="1"/>
</dbReference>
<evidence type="ECO:0000256" key="8">
    <source>
        <dbReference type="PIRSR" id="PIRSR601765-1"/>
    </source>
</evidence>
<dbReference type="GO" id="GO:0004089">
    <property type="term" value="F:carbonate dehydratase activity"/>
    <property type="evidence" value="ECO:0007669"/>
    <property type="project" value="UniProtKB-EC"/>
</dbReference>
<keyword evidence="3 8" id="KW-0479">Metal-binding</keyword>
<evidence type="ECO:0000256" key="1">
    <source>
        <dbReference type="ARBA" id="ARBA00006217"/>
    </source>
</evidence>
<sequence length="217" mass="23398">MPDPTIPHHRPGIRPSTPAQAWAELAAGNARFMADERHHPHQDIHDRQKLTSKQRPFAIFFGCADSRVAAEIIFDQGLGDLFVVRTAGHVMDPSVLGSLEFGVGVLGCPLIVVLGHDSCGAVKAAIDASDTGSMPPGFLRDIVERITPSVISARRAGRDDVKEIEREHVRATCQLMRERSTSIAEAVQGGRLAIVGAEYDLAEGEARVVDVVGSIEH</sequence>
<dbReference type="EMBL" id="VIUW01000001">
    <property type="protein sequence ID" value="TWD17250.1"/>
    <property type="molecule type" value="Genomic_DNA"/>
</dbReference>
<comment type="similarity">
    <text evidence="1">Belongs to the beta-class carbonic anhydrase family.</text>
</comment>
<evidence type="ECO:0000256" key="3">
    <source>
        <dbReference type="ARBA" id="ARBA00022723"/>
    </source>
</evidence>
<dbReference type="CDD" id="cd03378">
    <property type="entry name" value="beta_CA_cladeC"/>
    <property type="match status" value="1"/>
</dbReference>
<dbReference type="SUPFAM" id="SSF53056">
    <property type="entry name" value="beta-carbonic anhydrase, cab"/>
    <property type="match status" value="1"/>
</dbReference>
<name>A0A560WI78_9MICO</name>
<dbReference type="EC" id="4.2.1.1" evidence="2"/>
<dbReference type="FunFam" id="3.40.1050.10:FF:000006">
    <property type="entry name" value="Carbonic anhydrase"/>
    <property type="match status" value="1"/>
</dbReference>
<comment type="caution">
    <text evidence="9">The sequence shown here is derived from an EMBL/GenBank/DDBJ whole genome shotgun (WGS) entry which is preliminary data.</text>
</comment>
<dbReference type="InterPro" id="IPR015892">
    <property type="entry name" value="Carbonic_anhydrase_CS"/>
</dbReference>
<evidence type="ECO:0000313" key="9">
    <source>
        <dbReference type="EMBL" id="TWD17250.1"/>
    </source>
</evidence>
<keyword evidence="5" id="KW-0456">Lyase</keyword>
<comment type="function">
    <text evidence="6">Catalyzes the reversible hydration of carbon dioxide to form bicarbonate.</text>
</comment>
<proteinExistence type="inferred from homology"/>
<feature type="binding site" evidence="8">
    <location>
        <position position="63"/>
    </location>
    <ligand>
        <name>Zn(2+)</name>
        <dbReference type="ChEBI" id="CHEBI:29105"/>
    </ligand>
</feature>
<evidence type="ECO:0000256" key="7">
    <source>
        <dbReference type="ARBA" id="ARBA00048348"/>
    </source>
</evidence>
<protein>
    <recommendedName>
        <fullName evidence="2">carbonic anhydrase</fullName>
        <ecNumber evidence="2">4.2.1.1</ecNumber>
    </recommendedName>
</protein>
<dbReference type="Proteomes" id="UP000315628">
    <property type="component" value="Unassembled WGS sequence"/>
</dbReference>
<reference evidence="9 10" key="1">
    <citation type="submission" date="2019-06" db="EMBL/GenBank/DDBJ databases">
        <title>Sequencing the genomes of 1000 actinobacteria strains.</title>
        <authorList>
            <person name="Klenk H.-P."/>
        </authorList>
    </citation>
    <scope>NUCLEOTIDE SEQUENCE [LARGE SCALE GENOMIC DNA]</scope>
    <source>
        <strain evidence="9 10">DSM 18935</strain>
    </source>
</reference>
<gene>
    <name evidence="9" type="ORF">FB557_0817</name>
</gene>
<comment type="cofactor">
    <cofactor evidence="8">
        <name>Zn(2+)</name>
        <dbReference type="ChEBI" id="CHEBI:29105"/>
    </cofactor>
    <text evidence="8">Binds 1 zinc ion per subunit.</text>
</comment>
<dbReference type="Pfam" id="PF00484">
    <property type="entry name" value="Pro_CA"/>
    <property type="match status" value="1"/>
</dbReference>
<feature type="binding site" evidence="8">
    <location>
        <position position="116"/>
    </location>
    <ligand>
        <name>Zn(2+)</name>
        <dbReference type="ChEBI" id="CHEBI:29105"/>
    </ligand>
</feature>
<dbReference type="PROSITE" id="PS00704">
    <property type="entry name" value="PROK_CO2_ANHYDRASE_1"/>
    <property type="match status" value="1"/>
</dbReference>
<dbReference type="InterPro" id="IPR036874">
    <property type="entry name" value="Carbonic_anhydrase_sf"/>
</dbReference>
<dbReference type="GO" id="GO:0008270">
    <property type="term" value="F:zinc ion binding"/>
    <property type="evidence" value="ECO:0007669"/>
    <property type="project" value="InterPro"/>
</dbReference>
<keyword evidence="4 8" id="KW-0862">Zinc</keyword>
<evidence type="ECO:0000256" key="6">
    <source>
        <dbReference type="ARBA" id="ARBA00024993"/>
    </source>
</evidence>
<dbReference type="Gene3D" id="3.40.1050.10">
    <property type="entry name" value="Carbonic anhydrase"/>
    <property type="match status" value="1"/>
</dbReference>
<dbReference type="PANTHER" id="PTHR11002">
    <property type="entry name" value="CARBONIC ANHYDRASE"/>
    <property type="match status" value="1"/>
</dbReference>
<evidence type="ECO:0000313" key="10">
    <source>
        <dbReference type="Proteomes" id="UP000315628"/>
    </source>
</evidence>
<evidence type="ECO:0000256" key="2">
    <source>
        <dbReference type="ARBA" id="ARBA00012925"/>
    </source>
</evidence>
<comment type="catalytic activity">
    <reaction evidence="7">
        <text>hydrogencarbonate + H(+) = CO2 + H2O</text>
        <dbReference type="Rhea" id="RHEA:10748"/>
        <dbReference type="ChEBI" id="CHEBI:15377"/>
        <dbReference type="ChEBI" id="CHEBI:15378"/>
        <dbReference type="ChEBI" id="CHEBI:16526"/>
        <dbReference type="ChEBI" id="CHEBI:17544"/>
        <dbReference type="EC" id="4.2.1.1"/>
    </reaction>
</comment>
<feature type="binding site" evidence="8">
    <location>
        <position position="65"/>
    </location>
    <ligand>
        <name>Zn(2+)</name>
        <dbReference type="ChEBI" id="CHEBI:29105"/>
    </ligand>
</feature>
<accession>A0A560WI78</accession>
<evidence type="ECO:0000256" key="4">
    <source>
        <dbReference type="ARBA" id="ARBA00022833"/>
    </source>
</evidence>
<dbReference type="RefSeq" id="WP_211356471.1">
    <property type="nucleotide sequence ID" value="NZ_BAAAYT010000002.1"/>
</dbReference>
<dbReference type="InterPro" id="IPR001765">
    <property type="entry name" value="Carbonic_anhydrase"/>
</dbReference>
<dbReference type="AlphaFoldDB" id="A0A560WI78"/>
<evidence type="ECO:0000256" key="5">
    <source>
        <dbReference type="ARBA" id="ARBA00023239"/>
    </source>
</evidence>
<feature type="binding site" evidence="8">
    <location>
        <position position="119"/>
    </location>
    <ligand>
        <name>Zn(2+)</name>
        <dbReference type="ChEBI" id="CHEBI:29105"/>
    </ligand>
</feature>
<keyword evidence="10" id="KW-1185">Reference proteome</keyword>
<dbReference type="PANTHER" id="PTHR11002:SF79">
    <property type="entry name" value="CARBONIC ANHYDRASE 2"/>
    <property type="match status" value="1"/>
</dbReference>